<gene>
    <name evidence="2" type="ORF">JKILLFL_G2619</name>
</gene>
<protein>
    <recommendedName>
        <fullName evidence="4">Dickkopf N-terminal cysteine-rich domain-containing protein</fullName>
    </recommendedName>
</protein>
<dbReference type="EMBL" id="CAJHJF010001583">
    <property type="protein sequence ID" value="CAD6919200.1"/>
    <property type="molecule type" value="Genomic_DNA"/>
</dbReference>
<feature type="chain" id="PRO_5040171025" description="Dickkopf N-terminal cysteine-rich domain-containing protein" evidence="1">
    <location>
        <begin position="27"/>
        <end position="553"/>
    </location>
</feature>
<name>A0A9N8LR54_9BASI</name>
<accession>A0A9N8LR54</accession>
<dbReference type="Proteomes" id="UP000836404">
    <property type="component" value="Unassembled WGS sequence"/>
</dbReference>
<dbReference type="AlphaFoldDB" id="A0A9N8LR54"/>
<keyword evidence="1" id="KW-0732">Signal</keyword>
<evidence type="ECO:0000313" key="2">
    <source>
        <dbReference type="EMBL" id="CAD6919200.1"/>
    </source>
</evidence>
<proteinExistence type="predicted"/>
<evidence type="ECO:0008006" key="4">
    <source>
        <dbReference type="Google" id="ProtNLM"/>
    </source>
</evidence>
<feature type="signal peptide" evidence="1">
    <location>
        <begin position="1"/>
        <end position="26"/>
    </location>
</feature>
<organism evidence="2 3">
    <name type="scientific">Tilletia laevis</name>
    <dbReference type="NCBI Taxonomy" id="157183"/>
    <lineage>
        <taxon>Eukaryota</taxon>
        <taxon>Fungi</taxon>
        <taxon>Dikarya</taxon>
        <taxon>Basidiomycota</taxon>
        <taxon>Ustilaginomycotina</taxon>
        <taxon>Exobasidiomycetes</taxon>
        <taxon>Tilletiales</taxon>
        <taxon>Tilletiaceae</taxon>
        <taxon>Tilletia</taxon>
    </lineage>
</organism>
<evidence type="ECO:0000313" key="3">
    <source>
        <dbReference type="Proteomes" id="UP000836404"/>
    </source>
</evidence>
<sequence length="553" mass="58059">MLSFLKIRGSLLALALLAIQVLAVAASPLASNVEELSPALLTRARGKYVGSRCTTDSECFSLNCARTNGTSKLTCQRQPAGGKCATNVNCVSRQCDGTTRTCALSELLGKCSSKGDCDTSQSDVDCVNGVCLLQEGGRCSSDTSCASGHCIDHTCRTPPLAPYVFCDEDSDCLSKSCVFLDPRQCRNLDGSYTGCAYSELSYACAGYPLGHSCASNVECSVGTCKSGVCSESQVGDQCLEQYQCTGGALCGSDNKCYRPANGTLSPTTMCNSNATCTSGRCVDVIRNKDTQGVNSLFDTYVPAPVCDYLKNGQTGCKSFKDCSTGLCKDGTCEPGKEDDRCIVNYMCDAGFVCGTDGVCSKPAPASLSFGDVCSNATQCVSGVCDSSLRQSIGRPSFDNTQTVYHVDPTCQGSNTGGACKVQDDCYDGQCVNGVCSLSPLGGYCQRLGDCISQQCDGPSNACVLTSGFGTCSSDEGCFSGDCVESSYCIGGGGCDFPPRCADCVLTLDEEEDTDNDNGELYNHSQIQDGVELDCDLNASSARPRPRPRRQRAP</sequence>
<evidence type="ECO:0000256" key="1">
    <source>
        <dbReference type="SAM" id="SignalP"/>
    </source>
</evidence>
<reference evidence="2 3" key="1">
    <citation type="submission" date="2020-10" db="EMBL/GenBank/DDBJ databases">
        <authorList>
            <person name="Sedaghatjoo S."/>
        </authorList>
    </citation>
    <scope>NUCLEOTIDE SEQUENCE [LARGE SCALE GENOMIC DNA]</scope>
    <source>
        <strain evidence="2 3">LLFL</strain>
    </source>
</reference>
<comment type="caution">
    <text evidence="2">The sequence shown here is derived from an EMBL/GenBank/DDBJ whole genome shotgun (WGS) entry which is preliminary data.</text>
</comment>
<keyword evidence="3" id="KW-1185">Reference proteome</keyword>